<feature type="transmembrane region" description="Helical" evidence="7">
    <location>
        <begin position="355"/>
        <end position="378"/>
    </location>
</feature>
<feature type="signal peptide" evidence="8">
    <location>
        <begin position="1"/>
        <end position="24"/>
    </location>
</feature>
<comment type="subcellular location">
    <subcellularLocation>
        <location evidence="1">Membrane</location>
        <topology evidence="1">Multi-pass membrane protein</topology>
    </subcellularLocation>
</comment>
<dbReference type="SUPFAM" id="SSF52266">
    <property type="entry name" value="SGNH hydrolase"/>
    <property type="match status" value="1"/>
</dbReference>
<feature type="transmembrane region" description="Helical" evidence="7">
    <location>
        <begin position="614"/>
        <end position="635"/>
    </location>
</feature>
<evidence type="ECO:0000313" key="10">
    <source>
        <dbReference type="EMBL" id="RFU26009.1"/>
    </source>
</evidence>
<feature type="transmembrane region" description="Helical" evidence="7">
    <location>
        <begin position="320"/>
        <end position="343"/>
    </location>
</feature>
<dbReference type="InterPro" id="IPR020846">
    <property type="entry name" value="MFS_dom"/>
</dbReference>
<dbReference type="Pfam" id="PF00083">
    <property type="entry name" value="Sugar_tr"/>
    <property type="match status" value="1"/>
</dbReference>
<evidence type="ECO:0000256" key="4">
    <source>
        <dbReference type="ARBA" id="ARBA00022989"/>
    </source>
</evidence>
<evidence type="ECO:0000259" key="9">
    <source>
        <dbReference type="PROSITE" id="PS50850"/>
    </source>
</evidence>
<sequence>MRLRNPSLLYPVGILFGVADVVTGGALPSDPSYYSSSLEFNYTHPFANFEPNPEHELFRRQTKVPLRILPLGASIMYGVGSTTGNGLRKPLRDALRFDGWEVDMVGTQHAGNFQDWDNEGHPGAILSDMPGYFRNSAGYKANVVILNCGTNDADLTIDIPGVHDRMKTILNDIWASPDMADTCIMLSTLIPTNVAAGIANHSPINQAYRTLVSEFQGSKCIYLADMDPESRSMTYGYSASIISTTLVQPSFNRYMELDTRRDASTLIGLTGSLYHAGGFIGTFFVAFFADRFGRRVGIAVPALLTIISGALLAGSVNMQMFVICRMFAGAAAYMIVSAVPVWMNEVVSPSIRGSLVTFHAAYILLGFAAAAWVGYGFFHYHTINNSQWRAPIAFMCLPPTLLLCCLYWLPESPRWLVIQGKFKEAEQILYKLHPSKEAAYELQQICAQSDLDKTLESSYISLITKSSYRKRVVLALFITISVQFTGPFIINNYGPIIYSGLGFDVDKQFIYQGGWNTLSFGAALLAALVIELVPRQKLIGGGIISCLACLSIEAALVATYATTTESLATPNKSALQAAAAMIFIYIVVFQFTVDGIQYVYLGEIFPTHLRAKGIALGMAGLNLINIIWLQVAPIAFRNIGWRFYLCLFAPGTIMGLIIWVWFPNTKGIPLEEAAALFGDEMNNDHIPGEDPTSFSRFSSGLPYLQPEAEPPLSSNQHTRRRAFWNFSMDDRQCLLDRLSSFRSVIPDWFQLPSRHAISRYIAGYVNGFHDHLPFIHIPTISVITAAPELVLALAAVGAQYCFETTKAVEIFKVAKIIALEQIRRREKHLSLYVTENYNDQPLERSGISSRGITGLCETNGSHKVDESIQTAQALLLLLAMATWGNHKALFREALSVQGILATLIRQDALLTYEPPIDTTWESWVRFEGAKRTKFVIFCFFNFHCIIYNTTPSILSAELNMSLPCWEYEWRASTASTWNDIHQQSRSEPSFQMCLRRLFSKSDPLETIAAYSSLGSYILIHSLIQHIFMVREAHRCQPDSDGSVPVSQVVILEQALKRWQNGWEHNPESSLDPHDPHGPVAFNATALLRMAYIRLSVDIGPARALDTQDPILIARAIYRSPAVKRSRKLTRAALHAAHALSIPVKLGVNLVAQTQIFTWSIQHSLCSLECAFLLSKWLEAVSSPAVQPILSDEEKRLLVFVVNMLKETDFMPCDAESSYHSLSARVVRVWAKLFRGGGTVWDVANIIGKALDHYADMRASTALGAALGEAPVKAPGSVAPLMNALTGSPPLRVPPIGAFLISLLTPKEISPSLALAGVACTGVACATRIVSTVSGLTHLILNALQGIAYTTPSVLASLILATLAGVDRTVDKIAAWFAVKTLTCLMADLAFKASLKASEMPMSTAM</sequence>
<evidence type="ECO:0000313" key="11">
    <source>
        <dbReference type="Proteomes" id="UP000258309"/>
    </source>
</evidence>
<feature type="non-terminal residue" evidence="10">
    <location>
        <position position="1"/>
    </location>
</feature>
<comment type="caution">
    <text evidence="10">The sequence shown here is derived from an EMBL/GenBank/DDBJ whole genome shotgun (WGS) entry which is preliminary data.</text>
</comment>
<dbReference type="InterPro" id="IPR005829">
    <property type="entry name" value="Sugar_transporter_CS"/>
</dbReference>
<dbReference type="OrthoDB" id="654211at2759"/>
<dbReference type="PANTHER" id="PTHR48022:SF11">
    <property type="entry name" value="MONOSACCHARIDE TRANSPORTER (HXT8), PUTATIVE (AFU_ORTHOLOGUE AFUA_2G08120)-RELATED"/>
    <property type="match status" value="1"/>
</dbReference>
<keyword evidence="4 7" id="KW-1133">Transmembrane helix</keyword>
<dbReference type="SUPFAM" id="SSF103473">
    <property type="entry name" value="MFS general substrate transporter"/>
    <property type="match status" value="1"/>
</dbReference>
<feature type="transmembrane region" description="Helical" evidence="7">
    <location>
        <begin position="510"/>
        <end position="530"/>
    </location>
</feature>
<feature type="transmembrane region" description="Helical" evidence="7">
    <location>
        <begin position="641"/>
        <end position="662"/>
    </location>
</feature>
<dbReference type="GO" id="GO:0008270">
    <property type="term" value="F:zinc ion binding"/>
    <property type="evidence" value="ECO:0007669"/>
    <property type="project" value="InterPro"/>
</dbReference>
<dbReference type="EMBL" id="NCSJ02000291">
    <property type="protein sequence ID" value="RFU26009.1"/>
    <property type="molecule type" value="Genomic_DNA"/>
</dbReference>
<evidence type="ECO:0000256" key="5">
    <source>
        <dbReference type="ARBA" id="ARBA00023136"/>
    </source>
</evidence>
<dbReference type="Pfam" id="PF04082">
    <property type="entry name" value="Fungal_trans"/>
    <property type="match status" value="1"/>
</dbReference>
<evidence type="ECO:0000256" key="7">
    <source>
        <dbReference type="SAM" id="Phobius"/>
    </source>
</evidence>
<dbReference type="PANTHER" id="PTHR48022">
    <property type="entry name" value="PLASTIDIC GLUCOSE TRANSPORTER 4"/>
    <property type="match status" value="1"/>
</dbReference>
<proteinExistence type="inferred from homology"/>
<dbReference type="InterPro" id="IPR050360">
    <property type="entry name" value="MFS_Sugar_Transporters"/>
</dbReference>
<dbReference type="GO" id="GO:0006351">
    <property type="term" value="P:DNA-templated transcription"/>
    <property type="evidence" value="ECO:0007669"/>
    <property type="project" value="InterPro"/>
</dbReference>
<keyword evidence="6" id="KW-0539">Nucleus</keyword>
<keyword evidence="5 7" id="KW-0472">Membrane</keyword>
<evidence type="ECO:0000256" key="1">
    <source>
        <dbReference type="ARBA" id="ARBA00004141"/>
    </source>
</evidence>
<feature type="transmembrane region" description="Helical" evidence="7">
    <location>
        <begin position="542"/>
        <end position="562"/>
    </location>
</feature>
<feature type="transmembrane region" description="Helical" evidence="7">
    <location>
        <begin position="574"/>
        <end position="593"/>
    </location>
</feature>
<name>A0A3E2GY09_SCYLI</name>
<feature type="transmembrane region" description="Helical" evidence="7">
    <location>
        <begin position="934"/>
        <end position="954"/>
    </location>
</feature>
<evidence type="ECO:0000256" key="8">
    <source>
        <dbReference type="SAM" id="SignalP"/>
    </source>
</evidence>
<dbReference type="PROSITE" id="PS50850">
    <property type="entry name" value="MFS"/>
    <property type="match status" value="1"/>
</dbReference>
<organism evidence="10 11">
    <name type="scientific">Scytalidium lignicola</name>
    <name type="common">Hyphomycete</name>
    <dbReference type="NCBI Taxonomy" id="5539"/>
    <lineage>
        <taxon>Eukaryota</taxon>
        <taxon>Fungi</taxon>
        <taxon>Dikarya</taxon>
        <taxon>Ascomycota</taxon>
        <taxon>Pezizomycotina</taxon>
        <taxon>Leotiomycetes</taxon>
        <taxon>Leotiomycetes incertae sedis</taxon>
        <taxon>Scytalidium</taxon>
    </lineage>
</organism>
<feature type="non-terminal residue" evidence="10">
    <location>
        <position position="1405"/>
    </location>
</feature>
<protein>
    <recommendedName>
        <fullName evidence="9">Major facilitator superfamily (MFS) profile domain-containing protein</fullName>
    </recommendedName>
</protein>
<dbReference type="GO" id="GO:0003677">
    <property type="term" value="F:DNA binding"/>
    <property type="evidence" value="ECO:0007669"/>
    <property type="project" value="InterPro"/>
</dbReference>
<feature type="domain" description="Major facilitator superfamily (MFS) profile" evidence="9">
    <location>
        <begin position="224"/>
        <end position="666"/>
    </location>
</feature>
<keyword evidence="3 7" id="KW-0812">Transmembrane</keyword>
<feature type="transmembrane region" description="Helical" evidence="7">
    <location>
        <begin position="472"/>
        <end position="490"/>
    </location>
</feature>
<dbReference type="InterPro" id="IPR013830">
    <property type="entry name" value="SGNH_hydro"/>
</dbReference>
<dbReference type="PROSITE" id="PS00216">
    <property type="entry name" value="SUGAR_TRANSPORT_1"/>
    <property type="match status" value="1"/>
</dbReference>
<accession>A0A3E2GY09</accession>
<reference evidence="10 11" key="1">
    <citation type="submission" date="2018-05" db="EMBL/GenBank/DDBJ databases">
        <title>Draft genome sequence of Scytalidium lignicola DSM 105466, a ubiquitous saprotrophic fungus.</title>
        <authorList>
            <person name="Buettner E."/>
            <person name="Gebauer A.M."/>
            <person name="Hofrichter M."/>
            <person name="Liers C."/>
            <person name="Kellner H."/>
        </authorList>
    </citation>
    <scope>NUCLEOTIDE SEQUENCE [LARGE SCALE GENOMIC DNA]</scope>
    <source>
        <strain evidence="10 11">DSM 105466</strain>
    </source>
</reference>
<gene>
    <name evidence="10" type="ORF">B7463_g10338</name>
</gene>
<dbReference type="Gene3D" id="1.20.1250.20">
    <property type="entry name" value="MFS general substrate transporter like domains"/>
    <property type="match status" value="1"/>
</dbReference>
<dbReference type="InterPro" id="IPR036259">
    <property type="entry name" value="MFS_trans_sf"/>
</dbReference>
<keyword evidence="8" id="KW-0732">Signal</keyword>
<feature type="chain" id="PRO_5017741402" description="Major facilitator superfamily (MFS) profile domain-containing protein" evidence="8">
    <location>
        <begin position="25"/>
        <end position="1405"/>
    </location>
</feature>
<evidence type="ECO:0000256" key="3">
    <source>
        <dbReference type="ARBA" id="ARBA00022692"/>
    </source>
</evidence>
<feature type="transmembrane region" description="Helical" evidence="7">
    <location>
        <begin position="296"/>
        <end position="314"/>
    </location>
</feature>
<dbReference type="GO" id="GO:0016020">
    <property type="term" value="C:membrane"/>
    <property type="evidence" value="ECO:0007669"/>
    <property type="project" value="UniProtKB-SubCell"/>
</dbReference>
<dbReference type="Proteomes" id="UP000258309">
    <property type="component" value="Unassembled WGS sequence"/>
</dbReference>
<dbReference type="Pfam" id="PF13472">
    <property type="entry name" value="Lipase_GDSL_2"/>
    <property type="match status" value="1"/>
</dbReference>
<evidence type="ECO:0000256" key="6">
    <source>
        <dbReference type="ARBA" id="ARBA00023242"/>
    </source>
</evidence>
<evidence type="ECO:0000256" key="2">
    <source>
        <dbReference type="ARBA" id="ARBA00010992"/>
    </source>
</evidence>
<dbReference type="InterPro" id="IPR005828">
    <property type="entry name" value="MFS_sugar_transport-like"/>
</dbReference>
<comment type="similarity">
    <text evidence="2">Belongs to the major facilitator superfamily. Sugar transporter (TC 2.A.1.1) family.</text>
</comment>
<feature type="transmembrane region" description="Helical" evidence="7">
    <location>
        <begin position="266"/>
        <end position="289"/>
    </location>
</feature>
<dbReference type="Gene3D" id="3.40.50.1110">
    <property type="entry name" value="SGNH hydrolase"/>
    <property type="match status" value="1"/>
</dbReference>
<dbReference type="InterPro" id="IPR036514">
    <property type="entry name" value="SGNH_hydro_sf"/>
</dbReference>
<dbReference type="GO" id="GO:0005351">
    <property type="term" value="F:carbohydrate:proton symporter activity"/>
    <property type="evidence" value="ECO:0007669"/>
    <property type="project" value="TreeGrafter"/>
</dbReference>
<dbReference type="InterPro" id="IPR007219">
    <property type="entry name" value="XnlR_reg_dom"/>
</dbReference>
<keyword evidence="11" id="KW-1185">Reference proteome</keyword>